<organism evidence="14 15">
    <name type="scientific">Strigamia maritima</name>
    <name type="common">European centipede</name>
    <name type="synonym">Geophilus maritimus</name>
    <dbReference type="NCBI Taxonomy" id="126957"/>
    <lineage>
        <taxon>Eukaryota</taxon>
        <taxon>Metazoa</taxon>
        <taxon>Ecdysozoa</taxon>
        <taxon>Arthropoda</taxon>
        <taxon>Myriapoda</taxon>
        <taxon>Chilopoda</taxon>
        <taxon>Pleurostigmophora</taxon>
        <taxon>Geophilomorpha</taxon>
        <taxon>Linotaeniidae</taxon>
        <taxon>Strigamia</taxon>
    </lineage>
</organism>
<keyword evidence="7" id="KW-0130">Cell adhesion</keyword>
<evidence type="ECO:0000256" key="10">
    <source>
        <dbReference type="ARBA" id="ARBA00023157"/>
    </source>
</evidence>
<sequence>MAASGSSRSVERRTLFYLVAWTFVMMDGISLCTAAYDPFIFSFTRHSYNATIAENVRGRAFVTPDEKMGIMMADPTLEVKYKITSGDNEKFFKAESKLVGDFCFLLIRTHTGNNDVLNRERRDEYVLQVRATIKSRGQHKFNLRAKTQVRVTVLDTNDLSPLFHPNDYEVQVAEDAPLHRSVVRVSASDADIGINGEVYYSLDPNFLVRSNQFAIHPTSGVVTLTRPLSHHDKPVHDFSVLAHDRGPKTTSANARAAHVRVNVRQVNLHDPVIFVQHLSSVVEDSNVDVYAIVKVTDEDDGVHGEIGDVEIVSGDDDGLFRMQKASRPHEYNIVVLSFLDREVAPYGYNLTIAATDNGSPPRSTTKLVKVRVTDLNDHAPQFPRSKYETTVEELAPVGTPVLRVSATDTDVGRNALVRYRIVAGNNDGSFVVDANTGVLKVAKRLDAETKKEYELTLMATDQGNNGMRKNSTTRVSVSVSDNNDEDPVFVTSSSEVTLSENEPAGTAVFTARAVDSDQGENGYVSYSIANLSPTPFSIDHFTGEIRTREQLDYETQRRTYLLKVRASDWGSPYRRQTEMTLRVNVRDVNDNRPQFEKVDCVGQLYRRAPIRTPILTLSAVDFDSGNIITYLVVSGNEDRCFDLDPSSGLVSLACSLDDVRAKERFLNVTATDGLNFADEMAVKMTLVNRQTVAFQCRDVGVVAHLKEQLVLSEKNNQGDQEDQIAQMPIRYGANRHQPRFAPERFDLPAAFRVNESAPVGHKIAIVKAVDRDLGYNGQVVYVISDGDVDGCFQMDTYGGALRVSAPLDRERRSVYRLNVTAWDLGRPQRGSWRAVEVEIDDVNDNPPVFDKAVHSVTVSEGVVNGSVVVRLRATDKDIGRNARVTYSLFTDTEDFAVDPVEGTVKVTSKLDREKQEVYELRVKATDGGLERAMSAIAVVRVKLTDVNDNAPKFAMEQYTTRIREDVPQGAILIALWARDPDLGAGGHVTYSLPDVSSDPDLPFEVDPDFGVIRVTKGLDFESRQMYNLSVRARDEGSPPMESMTHVLVEVMDVNENQQSPIFDDFVLMGRVAENKSPGTFVMQVEARDEDDPWSNNGMVVYSIRDGDGLGRFVIDEQGEEFIVI</sequence>
<evidence type="ECO:0000313" key="14">
    <source>
        <dbReference type="EnsemblMetazoa" id="SMAR007464-PA"/>
    </source>
</evidence>
<feature type="domain" description="Cadherin" evidence="13">
    <location>
        <begin position="745"/>
        <end position="849"/>
    </location>
</feature>
<evidence type="ECO:0000256" key="11">
    <source>
        <dbReference type="ARBA" id="ARBA00023180"/>
    </source>
</evidence>
<dbReference type="Gene3D" id="2.60.40.60">
    <property type="entry name" value="Cadherins"/>
    <property type="match status" value="10"/>
</dbReference>
<reference evidence="14" key="2">
    <citation type="submission" date="2015-02" db="UniProtKB">
        <authorList>
            <consortium name="EnsemblMetazoa"/>
        </authorList>
    </citation>
    <scope>IDENTIFICATION</scope>
</reference>
<evidence type="ECO:0000256" key="8">
    <source>
        <dbReference type="ARBA" id="ARBA00022989"/>
    </source>
</evidence>
<dbReference type="Proteomes" id="UP000014500">
    <property type="component" value="Unassembled WGS sequence"/>
</dbReference>
<dbReference type="CDD" id="cd11304">
    <property type="entry name" value="Cadherin_repeat"/>
    <property type="match status" value="10"/>
</dbReference>
<dbReference type="SUPFAM" id="SSF49313">
    <property type="entry name" value="Cadherin-like"/>
    <property type="match status" value="10"/>
</dbReference>
<evidence type="ECO:0000259" key="13">
    <source>
        <dbReference type="PROSITE" id="PS50268"/>
    </source>
</evidence>
<dbReference type="GO" id="GO:0008104">
    <property type="term" value="P:intracellular protein localization"/>
    <property type="evidence" value="ECO:0007669"/>
    <property type="project" value="UniProtKB-ARBA"/>
</dbReference>
<evidence type="ECO:0000256" key="6">
    <source>
        <dbReference type="ARBA" id="ARBA00022837"/>
    </source>
</evidence>
<dbReference type="PhylomeDB" id="T1J1P2"/>
<feature type="domain" description="Cadherin" evidence="13">
    <location>
        <begin position="164"/>
        <end position="273"/>
    </location>
</feature>
<accession>T1J1P2</accession>
<protein>
    <recommendedName>
        <fullName evidence="13">Cadherin domain-containing protein</fullName>
    </recommendedName>
</protein>
<dbReference type="FunFam" id="2.60.40.60:FF:000015">
    <property type="entry name" value="FAT atypical cadherin 1"/>
    <property type="match status" value="1"/>
</dbReference>
<dbReference type="FunFam" id="2.60.40.60:FF:000064">
    <property type="entry name" value="FAT atypical cadherin 1"/>
    <property type="match status" value="1"/>
</dbReference>
<evidence type="ECO:0000256" key="4">
    <source>
        <dbReference type="ARBA" id="ARBA00022729"/>
    </source>
</evidence>
<reference evidence="15" key="1">
    <citation type="submission" date="2011-05" db="EMBL/GenBank/DDBJ databases">
        <authorList>
            <person name="Richards S.R."/>
            <person name="Qu J."/>
            <person name="Jiang H."/>
            <person name="Jhangiani S.N."/>
            <person name="Agravi P."/>
            <person name="Goodspeed R."/>
            <person name="Gross S."/>
            <person name="Mandapat C."/>
            <person name="Jackson L."/>
            <person name="Mathew T."/>
            <person name="Pu L."/>
            <person name="Thornton R."/>
            <person name="Saada N."/>
            <person name="Wilczek-Boney K.B."/>
            <person name="Lee S."/>
            <person name="Kovar C."/>
            <person name="Wu Y."/>
            <person name="Scherer S.E."/>
            <person name="Worley K.C."/>
            <person name="Muzny D.M."/>
            <person name="Gibbs R."/>
        </authorList>
    </citation>
    <scope>NUCLEOTIDE SEQUENCE</scope>
    <source>
        <strain evidence="15">Brora</strain>
    </source>
</reference>
<feature type="domain" description="Cadherin" evidence="13">
    <location>
        <begin position="1071"/>
        <end position="1118"/>
    </location>
</feature>
<feature type="domain" description="Cadherin" evidence="13">
    <location>
        <begin position="850"/>
        <end position="953"/>
    </location>
</feature>
<dbReference type="FunFam" id="2.60.40.60:FF:000039">
    <property type="entry name" value="FAT atypical cadherin 3"/>
    <property type="match status" value="1"/>
</dbReference>
<feature type="domain" description="Cadherin" evidence="13">
    <location>
        <begin position="612"/>
        <end position="694"/>
    </location>
</feature>
<dbReference type="SMART" id="SM00112">
    <property type="entry name" value="CA"/>
    <property type="match status" value="9"/>
</dbReference>
<dbReference type="InterPro" id="IPR002126">
    <property type="entry name" value="Cadherin-like_dom"/>
</dbReference>
<dbReference type="eggNOG" id="KOG1219">
    <property type="taxonomic scope" value="Eukaryota"/>
</dbReference>
<dbReference type="GO" id="GO:0007156">
    <property type="term" value="P:homophilic cell adhesion via plasma membrane adhesion molecules"/>
    <property type="evidence" value="ECO:0007669"/>
    <property type="project" value="InterPro"/>
</dbReference>
<dbReference type="Pfam" id="PF00028">
    <property type="entry name" value="Cadherin"/>
    <property type="match status" value="7"/>
</dbReference>
<dbReference type="EnsemblMetazoa" id="SMAR007464-RA">
    <property type="protein sequence ID" value="SMAR007464-PA"/>
    <property type="gene ID" value="SMAR007464"/>
</dbReference>
<dbReference type="FunFam" id="2.60.40.60:FF:000010">
    <property type="entry name" value="Cadherin EGF LAG seven-pass G-type receptor 3"/>
    <property type="match status" value="1"/>
</dbReference>
<evidence type="ECO:0000256" key="9">
    <source>
        <dbReference type="ARBA" id="ARBA00023136"/>
    </source>
</evidence>
<dbReference type="GO" id="GO:0005509">
    <property type="term" value="F:calcium ion binding"/>
    <property type="evidence" value="ECO:0007669"/>
    <property type="project" value="UniProtKB-UniRule"/>
</dbReference>
<dbReference type="PRINTS" id="PR00205">
    <property type="entry name" value="CADHERIN"/>
</dbReference>
<dbReference type="InterPro" id="IPR015919">
    <property type="entry name" value="Cadherin-like_sf"/>
</dbReference>
<keyword evidence="10" id="KW-1015">Disulfide bond</keyword>
<dbReference type="InterPro" id="IPR020894">
    <property type="entry name" value="Cadherin_CS"/>
</dbReference>
<dbReference type="AlphaFoldDB" id="T1J1P2"/>
<dbReference type="HOGENOM" id="CLU_006480_2_0_1"/>
<dbReference type="PROSITE" id="PS50268">
    <property type="entry name" value="CADHERIN_2"/>
    <property type="match status" value="10"/>
</dbReference>
<feature type="domain" description="Cadherin" evidence="13">
    <location>
        <begin position="44"/>
        <end position="163"/>
    </location>
</feature>
<name>T1J1P2_STRMM</name>
<dbReference type="GO" id="GO:0007163">
    <property type="term" value="P:establishment or maintenance of cell polarity"/>
    <property type="evidence" value="ECO:0007669"/>
    <property type="project" value="UniProtKB-ARBA"/>
</dbReference>
<dbReference type="FunFam" id="2.60.40.60:FF:000033">
    <property type="entry name" value="FAT atypical cadherin 1"/>
    <property type="match status" value="1"/>
</dbReference>
<keyword evidence="4" id="KW-0732">Signal</keyword>
<proteinExistence type="predicted"/>
<dbReference type="OMA" id="PEIYVHH"/>
<comment type="subcellular location">
    <subcellularLocation>
        <location evidence="1">Membrane</location>
        <topology evidence="1">Single-pass membrane protein</topology>
    </subcellularLocation>
</comment>
<dbReference type="InterPro" id="IPR050971">
    <property type="entry name" value="Cadherin-domain_protein"/>
</dbReference>
<dbReference type="STRING" id="126957.T1J1P2"/>
<keyword evidence="6 12" id="KW-0106">Calcium</keyword>
<dbReference type="GO" id="GO:0048513">
    <property type="term" value="P:animal organ development"/>
    <property type="evidence" value="ECO:0007669"/>
    <property type="project" value="UniProtKB-ARBA"/>
</dbReference>
<dbReference type="PROSITE" id="PS00232">
    <property type="entry name" value="CADHERIN_1"/>
    <property type="match status" value="3"/>
</dbReference>
<dbReference type="PANTHER" id="PTHR24025">
    <property type="entry name" value="DESMOGLEIN FAMILY MEMBER"/>
    <property type="match status" value="1"/>
</dbReference>
<feature type="domain" description="Cadherin" evidence="13">
    <location>
        <begin position="280"/>
        <end position="382"/>
    </location>
</feature>
<evidence type="ECO:0000256" key="7">
    <source>
        <dbReference type="ARBA" id="ARBA00022889"/>
    </source>
</evidence>
<feature type="domain" description="Cadherin" evidence="13">
    <location>
        <begin position="490"/>
        <end position="595"/>
    </location>
</feature>
<evidence type="ECO:0000256" key="1">
    <source>
        <dbReference type="ARBA" id="ARBA00004167"/>
    </source>
</evidence>
<keyword evidence="2" id="KW-0245">EGF-like domain</keyword>
<evidence type="ECO:0000256" key="12">
    <source>
        <dbReference type="PROSITE-ProRule" id="PRU00043"/>
    </source>
</evidence>
<keyword evidence="11" id="KW-0325">Glycoprotein</keyword>
<dbReference type="GO" id="GO:0005911">
    <property type="term" value="C:cell-cell junction"/>
    <property type="evidence" value="ECO:0007669"/>
    <property type="project" value="TreeGrafter"/>
</dbReference>
<dbReference type="GO" id="GO:0048589">
    <property type="term" value="P:developmental growth"/>
    <property type="evidence" value="ECO:0007669"/>
    <property type="project" value="UniProtKB-ARBA"/>
</dbReference>
<evidence type="ECO:0000256" key="5">
    <source>
        <dbReference type="ARBA" id="ARBA00022737"/>
    </source>
</evidence>
<dbReference type="FunFam" id="2.60.40.60:FF:000002">
    <property type="entry name" value="Protocadherin alpha 2"/>
    <property type="match status" value="1"/>
</dbReference>
<keyword evidence="3" id="KW-0812">Transmembrane</keyword>
<dbReference type="FunFam" id="2.60.40.60:FF:000020">
    <property type="entry name" value="Dachsous cadherin-related 1b"/>
    <property type="match status" value="1"/>
</dbReference>
<dbReference type="PANTHER" id="PTHR24025:SF23">
    <property type="entry name" value="NEURAL-CADHERIN"/>
    <property type="match status" value="1"/>
</dbReference>
<keyword evidence="5" id="KW-0677">Repeat</keyword>
<keyword evidence="8" id="KW-1133">Transmembrane helix</keyword>
<dbReference type="EMBL" id="JH431789">
    <property type="status" value="NOT_ANNOTATED_CDS"/>
    <property type="molecule type" value="Genomic_DNA"/>
</dbReference>
<evidence type="ECO:0000313" key="15">
    <source>
        <dbReference type="Proteomes" id="UP000014500"/>
    </source>
</evidence>
<evidence type="ECO:0000256" key="2">
    <source>
        <dbReference type="ARBA" id="ARBA00022536"/>
    </source>
</evidence>
<dbReference type="FunFam" id="2.60.40.60:FF:000066">
    <property type="entry name" value="FAT atypical cadherin 1"/>
    <property type="match status" value="1"/>
</dbReference>
<feature type="domain" description="Cadherin" evidence="13">
    <location>
        <begin position="954"/>
        <end position="1062"/>
    </location>
</feature>
<feature type="domain" description="Cadherin" evidence="13">
    <location>
        <begin position="383"/>
        <end position="489"/>
    </location>
</feature>
<dbReference type="GO" id="GO:0001736">
    <property type="term" value="P:establishment of planar polarity"/>
    <property type="evidence" value="ECO:0007669"/>
    <property type="project" value="UniProtKB-ARBA"/>
</dbReference>
<keyword evidence="15" id="KW-1185">Reference proteome</keyword>
<evidence type="ECO:0000256" key="3">
    <source>
        <dbReference type="ARBA" id="ARBA00022692"/>
    </source>
</evidence>
<dbReference type="GO" id="GO:0005886">
    <property type="term" value="C:plasma membrane"/>
    <property type="evidence" value="ECO:0007669"/>
    <property type="project" value="InterPro"/>
</dbReference>
<keyword evidence="9" id="KW-0472">Membrane</keyword>